<evidence type="ECO:0000313" key="2">
    <source>
        <dbReference type="Proteomes" id="UP000641454"/>
    </source>
</evidence>
<name>A0A923MYA7_9FLAO</name>
<gene>
    <name evidence="1" type="ORF">H8R25_02770</name>
</gene>
<dbReference type="Proteomes" id="UP000641454">
    <property type="component" value="Unassembled WGS sequence"/>
</dbReference>
<dbReference type="RefSeq" id="WP_187017054.1">
    <property type="nucleotide sequence ID" value="NZ_JACRUK010000004.1"/>
</dbReference>
<comment type="caution">
    <text evidence="1">The sequence shown here is derived from an EMBL/GenBank/DDBJ whole genome shotgun (WGS) entry which is preliminary data.</text>
</comment>
<sequence>MKKTILLFFIVHLYHFTAQGQLIKALPVSSQKTDADVFIGLDSMDHSYYIKDNVFYKKNQTAIWQYKNVSWGQITKVDLQNPLKLVLFYENFNAVVILDNQLNEIQKINLSNNQDPIIANAIGLATQNQLWVYNSFNQQIGLYNYLKNEYKSISTSFPESILYYQSTLTTFYWIDKKNQWYSCDRFGKITAIATTTAFDQIEIISDNQYLYSKNSIISIEDIAKKEKYEIEILEKSFKYFTYKDQILSIFTSEGITNYKIIIP</sequence>
<evidence type="ECO:0000313" key="1">
    <source>
        <dbReference type="EMBL" id="MBC5843360.1"/>
    </source>
</evidence>
<dbReference type="EMBL" id="JACRUL010000004">
    <property type="protein sequence ID" value="MBC5843360.1"/>
    <property type="molecule type" value="Genomic_DNA"/>
</dbReference>
<reference evidence="1 2" key="1">
    <citation type="submission" date="2020-08" db="EMBL/GenBank/DDBJ databases">
        <title>Description of novel Flavobacterium F-392 isolate.</title>
        <authorList>
            <person name="Saticioglu I.B."/>
            <person name="Duman M."/>
            <person name="Altun S."/>
        </authorList>
    </citation>
    <scope>NUCLEOTIDE SEQUENCE [LARGE SCALE GENOMIC DNA]</scope>
    <source>
        <strain evidence="1 2">F-392</strain>
    </source>
</reference>
<keyword evidence="2" id="KW-1185">Reference proteome</keyword>
<accession>A0A923MYA7</accession>
<dbReference type="AlphaFoldDB" id="A0A923MYA7"/>
<protein>
    <submittedName>
        <fullName evidence="1">Uncharacterized protein</fullName>
    </submittedName>
</protein>
<organism evidence="1 2">
    <name type="scientific">Flavobacterium muglaense</name>
    <dbReference type="NCBI Taxonomy" id="2764716"/>
    <lineage>
        <taxon>Bacteria</taxon>
        <taxon>Pseudomonadati</taxon>
        <taxon>Bacteroidota</taxon>
        <taxon>Flavobacteriia</taxon>
        <taxon>Flavobacteriales</taxon>
        <taxon>Flavobacteriaceae</taxon>
        <taxon>Flavobacterium</taxon>
    </lineage>
</organism>
<proteinExistence type="predicted"/>